<reference evidence="1 2" key="1">
    <citation type="submission" date="2020-04" db="EMBL/GenBank/DDBJ databases">
        <title>Description of novel Gluconacetobacter.</title>
        <authorList>
            <person name="Sombolestani A."/>
        </authorList>
    </citation>
    <scope>NUCLEOTIDE SEQUENCE [LARGE SCALE GENOMIC DNA]</scope>
    <source>
        <strain evidence="1 2">LMG 27802</strain>
    </source>
</reference>
<evidence type="ECO:0000313" key="2">
    <source>
        <dbReference type="Proteomes" id="UP000578030"/>
    </source>
</evidence>
<dbReference type="Gene3D" id="2.40.350.10">
    <property type="entry name" value="SO1590-like"/>
    <property type="match status" value="1"/>
</dbReference>
<dbReference type="Proteomes" id="UP000578030">
    <property type="component" value="Unassembled WGS sequence"/>
</dbReference>
<sequence length="131" mass="13657">MSRKAIGRFDVEIKPEASFGDGIGRFVVTKQFHGDLEGAGTGEMLAIRTGTPGSAGYVLIERVTGTLQGRSGSFVLQHHGLMDRGRSEMTVTVVPDSGTGGLIGIAGDMTIDAAAGHSYAFAYSLPASPER</sequence>
<organism evidence="1 2">
    <name type="scientific">Gluconacetobacter tumulisoli</name>
    <dbReference type="NCBI Taxonomy" id="1286189"/>
    <lineage>
        <taxon>Bacteria</taxon>
        <taxon>Pseudomonadati</taxon>
        <taxon>Pseudomonadota</taxon>
        <taxon>Alphaproteobacteria</taxon>
        <taxon>Acetobacterales</taxon>
        <taxon>Acetobacteraceae</taxon>
        <taxon>Gluconacetobacter</taxon>
    </lineage>
</organism>
<evidence type="ECO:0000313" key="1">
    <source>
        <dbReference type="EMBL" id="MBB2202608.1"/>
    </source>
</evidence>
<gene>
    <name evidence="1" type="ORF">HLH28_13690</name>
</gene>
<dbReference type="InterPro" id="IPR023159">
    <property type="entry name" value="SO1590-like_sf"/>
</dbReference>
<dbReference type="EMBL" id="JABEQM010000011">
    <property type="protein sequence ID" value="MBB2202608.1"/>
    <property type="molecule type" value="Genomic_DNA"/>
</dbReference>
<dbReference type="RefSeq" id="WP_182960114.1">
    <property type="nucleotide sequence ID" value="NZ_JABEQM010000011.1"/>
</dbReference>
<dbReference type="Pfam" id="PF11528">
    <property type="entry name" value="DUF3224"/>
    <property type="match status" value="1"/>
</dbReference>
<dbReference type="SUPFAM" id="SSF159238">
    <property type="entry name" value="SO1590-like"/>
    <property type="match status" value="1"/>
</dbReference>
<protein>
    <submittedName>
        <fullName evidence="1">DUF3224 domain-containing protein</fullName>
    </submittedName>
</protein>
<dbReference type="AlphaFoldDB" id="A0A7W4K947"/>
<comment type="caution">
    <text evidence="1">The sequence shown here is derived from an EMBL/GenBank/DDBJ whole genome shotgun (WGS) entry which is preliminary data.</text>
</comment>
<keyword evidence="2" id="KW-1185">Reference proteome</keyword>
<proteinExistence type="predicted"/>
<name>A0A7W4K947_9PROT</name>
<dbReference type="InterPro" id="IPR021607">
    <property type="entry name" value="DUF3224"/>
</dbReference>
<accession>A0A7W4K947</accession>